<dbReference type="Pfam" id="PF14617">
    <property type="entry name" value="CMS1"/>
    <property type="match status" value="1"/>
</dbReference>
<dbReference type="GO" id="GO:0030686">
    <property type="term" value="C:90S preribosome"/>
    <property type="evidence" value="ECO:0007669"/>
    <property type="project" value="TreeGrafter"/>
</dbReference>
<dbReference type="AlphaFoldDB" id="A0A364MZH6"/>
<dbReference type="InterPro" id="IPR027417">
    <property type="entry name" value="P-loop_NTPase"/>
</dbReference>
<evidence type="ECO:0000313" key="3">
    <source>
        <dbReference type="Proteomes" id="UP000249619"/>
    </source>
</evidence>
<keyword evidence="3" id="KW-1185">Reference proteome</keyword>
<dbReference type="GO" id="GO:0005634">
    <property type="term" value="C:nucleus"/>
    <property type="evidence" value="ECO:0007669"/>
    <property type="project" value="TreeGrafter"/>
</dbReference>
<evidence type="ECO:0000256" key="1">
    <source>
        <dbReference type="SAM" id="MobiDB-lite"/>
    </source>
</evidence>
<proteinExistence type="predicted"/>
<feature type="compositionally biased region" description="Basic residues" evidence="1">
    <location>
        <begin position="41"/>
        <end position="54"/>
    </location>
</feature>
<gene>
    <name evidence="2" type="ORF">DDE83_006184</name>
</gene>
<name>A0A364MZH6_STELY</name>
<dbReference type="Proteomes" id="UP000249619">
    <property type="component" value="Unassembled WGS sequence"/>
</dbReference>
<dbReference type="Gene3D" id="3.40.50.300">
    <property type="entry name" value="P-loop containing nucleotide triphosphate hydrolases"/>
    <property type="match status" value="1"/>
</dbReference>
<reference evidence="3" key="1">
    <citation type="submission" date="2018-05" db="EMBL/GenBank/DDBJ databases">
        <title>Draft genome sequence of Stemphylium lycopersici strain CIDEFI 213.</title>
        <authorList>
            <person name="Medina R."/>
            <person name="Franco M.E.E."/>
            <person name="Lucentini C.G."/>
            <person name="Saparrat M.C.N."/>
            <person name="Balatti P.A."/>
        </authorList>
    </citation>
    <scope>NUCLEOTIDE SEQUENCE [LARGE SCALE GENOMIC DNA]</scope>
    <source>
        <strain evidence="3">CIDEFI 213</strain>
    </source>
</reference>
<comment type="caution">
    <text evidence="2">The sequence shown here is derived from an EMBL/GenBank/DDBJ whole genome shotgun (WGS) entry which is preliminary data.</text>
</comment>
<dbReference type="EMBL" id="QGDH01000092">
    <property type="protein sequence ID" value="RAR08012.1"/>
    <property type="molecule type" value="Genomic_DNA"/>
</dbReference>
<feature type="compositionally biased region" description="Basic and acidic residues" evidence="1">
    <location>
        <begin position="28"/>
        <end position="40"/>
    </location>
</feature>
<accession>A0A364MZH6</accession>
<dbReference type="PANTHER" id="PTHR24030:SF0">
    <property type="entry name" value="PROTEIN CMSS1"/>
    <property type="match status" value="1"/>
</dbReference>
<sequence length="278" mass="30828">MSDSELEGGVPLIEAQFDIDASSKKRKREAEPEASKDNKKAAKKAKRKEKKKQRAKEIDEDDLDQQLGVNHSFERMDGQLLADYVNARTRLYGKELSSVELEDKFISARTVQDSSSWSEPRTTDNLSAFLKKQAGALEPTPSKPHGAPHTIVVTVSGIRAADVCRSLKAGLPKQGIKNPNVAKLFAKHLKLPDQVAHLKKSKIDYGVGTPDRLMALLEDGALSTANLKRVVIDVSYIDQKKRGILDMKDLHEAVIKLLLRKELVGEDKQGGDGLFLFY</sequence>
<protein>
    <submittedName>
        <fullName evidence="2">U3-containing 90S pre-ribosomal complex subunit-like protein</fullName>
    </submittedName>
</protein>
<dbReference type="InterPro" id="IPR032704">
    <property type="entry name" value="Cms1"/>
</dbReference>
<dbReference type="STRING" id="183478.A0A364MZH6"/>
<evidence type="ECO:0000313" key="2">
    <source>
        <dbReference type="EMBL" id="RAR08012.1"/>
    </source>
</evidence>
<organism evidence="2 3">
    <name type="scientific">Stemphylium lycopersici</name>
    <name type="common">Tomato gray leaf spot disease fungus</name>
    <name type="synonym">Thyrospora lycopersici</name>
    <dbReference type="NCBI Taxonomy" id="183478"/>
    <lineage>
        <taxon>Eukaryota</taxon>
        <taxon>Fungi</taxon>
        <taxon>Dikarya</taxon>
        <taxon>Ascomycota</taxon>
        <taxon>Pezizomycotina</taxon>
        <taxon>Dothideomycetes</taxon>
        <taxon>Pleosporomycetidae</taxon>
        <taxon>Pleosporales</taxon>
        <taxon>Pleosporineae</taxon>
        <taxon>Pleosporaceae</taxon>
        <taxon>Stemphylium</taxon>
    </lineage>
</organism>
<dbReference type="PANTHER" id="PTHR24030">
    <property type="entry name" value="PROTEIN CMSS1"/>
    <property type="match status" value="1"/>
</dbReference>
<feature type="region of interest" description="Disordered" evidence="1">
    <location>
        <begin position="1"/>
        <end position="63"/>
    </location>
</feature>